<dbReference type="PANTHER" id="PTHR16166">
    <property type="entry name" value="VACUOLAR PROTEIN SORTING-ASSOCIATED PROTEIN VPS13"/>
    <property type="match status" value="1"/>
</dbReference>
<dbReference type="InterPro" id="IPR056747">
    <property type="entry name" value="VPS13-like_M"/>
</dbReference>
<organism evidence="6 7">
    <name type="scientific">Priapulus caudatus</name>
    <name type="common">Priapulid worm</name>
    <dbReference type="NCBI Taxonomy" id="37621"/>
    <lineage>
        <taxon>Eukaryota</taxon>
        <taxon>Metazoa</taxon>
        <taxon>Ecdysozoa</taxon>
        <taxon>Scalidophora</taxon>
        <taxon>Priapulida</taxon>
        <taxon>Priapulimorpha</taxon>
        <taxon>Priapulimorphida</taxon>
        <taxon>Priapulidae</taxon>
        <taxon>Priapulus</taxon>
    </lineage>
</organism>
<protein>
    <submittedName>
        <fullName evidence="7">Vacuolar protein sorting-associated protein 13C-like</fullName>
    </submittedName>
</protein>
<dbReference type="RefSeq" id="XP_014662269.1">
    <property type="nucleotide sequence ID" value="XM_014806783.1"/>
</dbReference>
<keyword evidence="6" id="KW-1185">Reference proteome</keyword>
<dbReference type="PANTHER" id="PTHR16166:SF93">
    <property type="entry name" value="INTERMEMBRANE LIPID TRANSFER PROTEIN VPS13"/>
    <property type="match status" value="1"/>
</dbReference>
<feature type="compositionally biased region" description="Basic and acidic residues" evidence="2">
    <location>
        <begin position="316"/>
        <end position="327"/>
    </location>
</feature>
<dbReference type="Pfam" id="PF25033">
    <property type="entry name" value="VPS13_M"/>
    <property type="match status" value="1"/>
</dbReference>
<evidence type="ECO:0000259" key="3">
    <source>
        <dbReference type="Pfam" id="PF25033"/>
    </source>
</evidence>
<dbReference type="InterPro" id="IPR009543">
    <property type="entry name" value="VPS13_VAB"/>
</dbReference>
<evidence type="ECO:0000256" key="2">
    <source>
        <dbReference type="SAM" id="MobiDB-lite"/>
    </source>
</evidence>
<feature type="domain" description="Intermembrane lipid transfer protein VPS13-like C-terminal" evidence="5">
    <location>
        <begin position="1906"/>
        <end position="2010"/>
    </location>
</feature>
<sequence>MLVELNRLQLTRVRLDAAGGCVAECALIAPVNVSIELRRNLCAAWYRDIPEIDVGGQATALDATLSQEDFTFVMAVLNENLQEGPTRAPAPEPLPELTQRELVEKSVVAKSEKVVAAAAEAKTVAVEAKTVAVEAKTVAAEPTATVVVASDADSPHERVCFKFQFDRLSFSLYTGSSGLTAGAAARDPAKALARFELQVMTAEGTLMSDNAVSARVGLYNCVMDDMRSGRETGITRLMEARAAAAHDGPGHHNLRMIDVSFAQTPASDKRVDVSVRSFYVCVVMDYLLTVADFFTKGLPAAPAPAPVAPGKPAAAGKKEETAAKPAKEVPTSSFELKFTMEKPEIALVEDARDRGTRALVVDTDVALSVRVSPDGQQVSGSIERLRVVACPHDPVARAASVPATIVQPCDITLFASAPTAGGQKVDVAVGDLVVAVSPATIRTVSGIVAAMGQAEPADAAHEAPIELGALWQARALADCDFWYLRGAEEGAEEQLLLRVASIVVRVEAGGVGARTLPMLTLESSLTAEAHEWSGALQLAAVLTAEMAFYNERLAVWEPLLEPVEDTAAGSGTGTRILRPWEINLHVDKNPAGAGPTTPDDPDMEVVVSRPVGLAVNVVSMDVMQLCVTKTCLDVLASLGRAFGDAVSLKEEQRRGEEVIDAPCVVRNATGVDFVVAPDDSFDPPQGGAAGGVTVRHGGVLPLEFRAPAAGSPKKHQSQLRASVRPPQHELTLRAGPGGDERRLSVARAGKRLFALPGGAAGEAFVAQVDAADGQKQVTLRAPVRVRNHLAVAMETHYKVDGRLVKVGTIAPDETFDPPLAAVYSADANFYFAPLGGDGFSPSNAFNWRQERGDDAAATLECPSTKSGHVAFYVAASREAETDVVADGNAATTTTAYTLHLRPTVLLTNLLPYAVAYMLPGTDGGPRRLEAGVTASLHHARVADDTAMELTLADGMTQGFSGRVELRRGADELALLTFRSDDGRETAHLGVHTRWVGGTMHLAVYSPFWMVNKTGRTLRYQGTEGVVATHTADRQEALLFSFGAKDFFAKKKATLRVDDSEWSDKFSLDTVGSSGKVACKGGSNGGSGACDIAVSISMTSFGLSKVVVFTPYFMLMNKAPYDVDCKEFITGAEWTTVPAGACLPFYPRQTDKIKQMVARVTGVAGETKPFLCNKLHETLMRLDNAYGGVDVDCQVNESSTIIAFDRYHDGAAPTRVVNHCDGVTVEYAQRGVEGVPCRLAPRTTALFVWQDALELKRELQWSCGERKNQVNALQRDAVEELFANTDTKVYFASFLDGMQRVVMFTQDLVLATMAQQAGELEAADMDATVALNGFGLSLIDDTTRTDVCYVSLTSSGVIWETKRKRFKGMKLKESEIVERHYQKYLADVAAGRKAKPRVHTENKMEIDFAEMALYKPRKCRVRRTYQHGVWLNARASAHSTQLHAKLQHVQVDNQLPASAFAVVLAPVPPPRSVAAESVPKPFVELSVMKRNVEHSDVQQIKYFKVSAEGRGGGAGGREEQRAADQVLQGRVLKVEGWRLGAGVWDVGAEHSTGAGKIKILSKVSSRTSCWMGVGEEGQCGWREGEGTADVQKMTEPVKYGRPEASGRMEADSGALTHVDLVETSRRPCSLPGPRNYHDLLHFPPLKVHISFSQGGTAAAANGRPAAPLHANVVGLLLKSVGVTVTEIQDVVFKLAYFERESAFYTQVQLQAEATMHYVGQAVKQLYVLVLGLDVLGNPFGLITGVKDGVTDLFYEPMQGVVQGPEEFAEGLALGVRSLFGGVVGGAAGAVGRITGTLGKGLAALTLDDDYQRKRQEQLNKRPANLKSGLAQGGKGLVMGVWDGVSGVVLKPVEGAKQEGAAGFFKGAGKGLIGLVARPTSGVVDFASTSLESIRKATDMSEEVRRQRPPRMIHADGVIRPYQLREAEGNQILQDVSKGKFAKTDTYVSHLVLDLKELKYILLVTDKRVVMVNKGELFGQWVSDWTYTWEELKEAPTCHDHTIKVILKEPKKKKLGLFGSGMAGKSVSAPDHASAEWITRHLAESYAAWKAQQSQ</sequence>
<gene>
    <name evidence="7" type="primary">LOC106805254</name>
</gene>
<reference evidence="7" key="1">
    <citation type="submission" date="2025-08" db="UniProtKB">
        <authorList>
            <consortium name="RefSeq"/>
        </authorList>
    </citation>
    <scope>IDENTIFICATION</scope>
</reference>
<feature type="domain" description="VPS13-like middle region" evidence="3">
    <location>
        <begin position="22"/>
        <end position="642"/>
    </location>
</feature>
<evidence type="ECO:0000259" key="5">
    <source>
        <dbReference type="Pfam" id="PF25037"/>
    </source>
</evidence>
<proteinExistence type="inferred from homology"/>
<dbReference type="GeneID" id="106805254"/>
<dbReference type="InterPro" id="IPR056748">
    <property type="entry name" value="VPS13-like_C"/>
</dbReference>
<evidence type="ECO:0000259" key="4">
    <source>
        <dbReference type="Pfam" id="PF25036"/>
    </source>
</evidence>
<dbReference type="Proteomes" id="UP000695022">
    <property type="component" value="Unplaced"/>
</dbReference>
<name>A0ABM1DQP8_PRICU</name>
<comment type="similarity">
    <text evidence="1">Belongs to the VPS13 family.</text>
</comment>
<feature type="region of interest" description="Disordered" evidence="2">
    <location>
        <begin position="304"/>
        <end position="328"/>
    </location>
</feature>
<evidence type="ECO:0000256" key="1">
    <source>
        <dbReference type="ARBA" id="ARBA00006545"/>
    </source>
</evidence>
<dbReference type="InterPro" id="IPR026847">
    <property type="entry name" value="VPS13"/>
</dbReference>
<dbReference type="Pfam" id="PF25036">
    <property type="entry name" value="VPS13_VAB"/>
    <property type="match status" value="1"/>
</dbReference>
<evidence type="ECO:0000313" key="7">
    <source>
        <dbReference type="RefSeq" id="XP_014662269.1"/>
    </source>
</evidence>
<evidence type="ECO:0000313" key="6">
    <source>
        <dbReference type="Proteomes" id="UP000695022"/>
    </source>
</evidence>
<dbReference type="Pfam" id="PF25037">
    <property type="entry name" value="VPS13_C"/>
    <property type="match status" value="1"/>
</dbReference>
<feature type="domain" description="Vacuolar protein sorting-associated protein 13 VPS13 adaptor binding" evidence="4">
    <location>
        <begin position="742"/>
        <end position="1229"/>
    </location>
</feature>
<accession>A0ABM1DQP8</accession>